<dbReference type="SMART" id="SM00554">
    <property type="entry name" value="FAS1"/>
    <property type="match status" value="1"/>
</dbReference>
<organism evidence="15 16">
    <name type="scientific">Cuscuta australis</name>
    <dbReference type="NCBI Taxonomy" id="267555"/>
    <lineage>
        <taxon>Eukaryota</taxon>
        <taxon>Viridiplantae</taxon>
        <taxon>Streptophyta</taxon>
        <taxon>Embryophyta</taxon>
        <taxon>Tracheophyta</taxon>
        <taxon>Spermatophyta</taxon>
        <taxon>Magnoliopsida</taxon>
        <taxon>eudicotyledons</taxon>
        <taxon>Gunneridae</taxon>
        <taxon>Pentapetalae</taxon>
        <taxon>asterids</taxon>
        <taxon>lamiids</taxon>
        <taxon>Solanales</taxon>
        <taxon>Convolvulaceae</taxon>
        <taxon>Cuscuteae</taxon>
        <taxon>Cuscuta</taxon>
        <taxon>Cuscuta subgen. Grammica</taxon>
        <taxon>Cuscuta sect. Cleistogrammica</taxon>
    </lineage>
</organism>
<dbReference type="Gene3D" id="2.30.180.10">
    <property type="entry name" value="FAS1 domain"/>
    <property type="match status" value="2"/>
</dbReference>
<reference evidence="15 16" key="1">
    <citation type="submission" date="2018-06" db="EMBL/GenBank/DDBJ databases">
        <title>The Genome of Cuscuta australis (Dodder) Provides Insight into the Evolution of Plant Parasitism.</title>
        <authorList>
            <person name="Liu H."/>
        </authorList>
    </citation>
    <scope>NUCLEOTIDE SEQUENCE [LARGE SCALE GENOMIC DNA]</scope>
    <source>
        <strain evidence="16">cv. Yunnan</strain>
        <tissue evidence="15">Vines</tissue>
    </source>
</reference>
<feature type="domain" description="FAS1" evidence="14">
    <location>
        <begin position="187"/>
        <end position="326"/>
    </location>
</feature>
<evidence type="ECO:0000313" key="16">
    <source>
        <dbReference type="Proteomes" id="UP000249390"/>
    </source>
</evidence>
<evidence type="ECO:0000256" key="11">
    <source>
        <dbReference type="ARBA" id="ARBA00024686"/>
    </source>
</evidence>
<dbReference type="EMBL" id="NQVE01000215">
    <property type="protein sequence ID" value="RAL37802.1"/>
    <property type="molecule type" value="Genomic_DNA"/>
</dbReference>
<keyword evidence="6" id="KW-0677">Repeat</keyword>
<dbReference type="PROSITE" id="PS50213">
    <property type="entry name" value="FAS1"/>
    <property type="match status" value="2"/>
</dbReference>
<protein>
    <recommendedName>
        <fullName evidence="14">FAS1 domain-containing protein</fullName>
    </recommendedName>
</protein>
<dbReference type="GO" id="GO:0098552">
    <property type="term" value="C:side of membrane"/>
    <property type="evidence" value="ECO:0007669"/>
    <property type="project" value="UniProtKB-KW"/>
</dbReference>
<gene>
    <name evidence="15" type="ORF">DM860_000496</name>
</gene>
<dbReference type="PANTHER" id="PTHR32382:SF4">
    <property type="entry name" value="FASCICLIN-LIKE ARABINOGALACTAN PROTEIN 1"/>
    <property type="match status" value="1"/>
</dbReference>
<comment type="function">
    <text evidence="11">May be a cell surface adhesion protein.</text>
</comment>
<dbReference type="AlphaFoldDB" id="A0A328CWL4"/>
<feature type="chain" id="PRO_5016464518" description="FAS1 domain-containing protein" evidence="13">
    <location>
        <begin position="27"/>
        <end position="414"/>
    </location>
</feature>
<evidence type="ECO:0000256" key="7">
    <source>
        <dbReference type="ARBA" id="ARBA00022974"/>
    </source>
</evidence>
<comment type="caution">
    <text evidence="15">The sequence shown here is derived from an EMBL/GenBank/DDBJ whole genome shotgun (WGS) entry which is preliminary data.</text>
</comment>
<proteinExistence type="inferred from homology"/>
<keyword evidence="5 13" id="KW-0732">Signal</keyword>
<feature type="region of interest" description="Disordered" evidence="12">
    <location>
        <begin position="336"/>
        <end position="380"/>
    </location>
</feature>
<dbReference type="FunFam" id="2.30.180.10:FF:000010">
    <property type="entry name" value="Fasciclin-like arabinogalactan protein 2"/>
    <property type="match status" value="1"/>
</dbReference>
<keyword evidence="9" id="KW-0325">Glycoprotein</keyword>
<evidence type="ECO:0000259" key="14">
    <source>
        <dbReference type="PROSITE" id="PS50213"/>
    </source>
</evidence>
<dbReference type="SUPFAM" id="SSF82153">
    <property type="entry name" value="FAS1 domain"/>
    <property type="match status" value="2"/>
</dbReference>
<evidence type="ECO:0000313" key="15">
    <source>
        <dbReference type="EMBL" id="RAL37802.1"/>
    </source>
</evidence>
<dbReference type="InterPro" id="IPR033254">
    <property type="entry name" value="Plant_FLA"/>
</dbReference>
<evidence type="ECO:0000256" key="12">
    <source>
        <dbReference type="SAM" id="MobiDB-lite"/>
    </source>
</evidence>
<sequence length="414" mass="44116">MQLLPPAAAAAVFLPLILAIFPSVAAEAHNITSILAKHNEFSTFNHYLSLTRLAGEINSRRTITVCAVDDAAMADLLAQQHSIHTIKNILSLHVLLDYYGRRKLRQLANGSALAATMFQPTGSAPGFVKIADLEAGKVGFGSQGEGEPLQATFVKAVEEIPYNISVIHITRVLPSAAAAEAPAPGPTKTTITNIMSAHGCKLFADTLLGSPAKQTFEDDIEGGLTIFCPVDEAMKKFMPKFKNLTKDGKESLLEYHGIPVYQPLQSLRSNNGDMNTLATDGANNFEVNIQNDGQEVTLKTKITKARITETLWDKQPLVILSIDEVLMPKELFKPPAAPAPAPSPSKVADRAESPKHSGKNHKPVKSHTTDSPADAPAGEVADQNAADANGAVGFDGVMSITTGVSLLGAFLLQL</sequence>
<dbReference type="InterPro" id="IPR000782">
    <property type="entry name" value="FAS1_domain"/>
</dbReference>
<keyword evidence="8" id="KW-0472">Membrane</keyword>
<comment type="similarity">
    <text evidence="2">Belongs to the fasciclin-like AGP family.</text>
</comment>
<keyword evidence="16" id="KW-1185">Reference proteome</keyword>
<dbReference type="GO" id="GO:0005886">
    <property type="term" value="C:plasma membrane"/>
    <property type="evidence" value="ECO:0007669"/>
    <property type="project" value="UniProtKB-SubCell"/>
</dbReference>
<dbReference type="FunFam" id="2.30.180.10:FF:000008">
    <property type="entry name" value="Fasciclin-like arabinogalactan protein 10"/>
    <property type="match status" value="1"/>
</dbReference>
<evidence type="ECO:0000256" key="4">
    <source>
        <dbReference type="ARBA" id="ARBA00022622"/>
    </source>
</evidence>
<accession>A0A328CWL4</accession>
<evidence type="ECO:0000256" key="9">
    <source>
        <dbReference type="ARBA" id="ARBA00023180"/>
    </source>
</evidence>
<keyword evidence="4" id="KW-0336">GPI-anchor</keyword>
<keyword evidence="10" id="KW-0449">Lipoprotein</keyword>
<keyword evidence="7" id="KW-0654">Proteoglycan</keyword>
<evidence type="ECO:0000256" key="6">
    <source>
        <dbReference type="ARBA" id="ARBA00022737"/>
    </source>
</evidence>
<evidence type="ECO:0000256" key="13">
    <source>
        <dbReference type="SAM" id="SignalP"/>
    </source>
</evidence>
<feature type="domain" description="FAS1" evidence="14">
    <location>
        <begin position="28"/>
        <end position="173"/>
    </location>
</feature>
<keyword evidence="3" id="KW-1003">Cell membrane</keyword>
<dbReference type="InterPro" id="IPR036378">
    <property type="entry name" value="FAS1_dom_sf"/>
</dbReference>
<feature type="signal peptide" evidence="13">
    <location>
        <begin position="1"/>
        <end position="26"/>
    </location>
</feature>
<comment type="subcellular location">
    <subcellularLocation>
        <location evidence="1">Cell membrane</location>
        <topology evidence="1">Lipid-anchor</topology>
        <topology evidence="1">GPI-anchor</topology>
    </subcellularLocation>
</comment>
<dbReference type="Proteomes" id="UP000249390">
    <property type="component" value="Unassembled WGS sequence"/>
</dbReference>
<evidence type="ECO:0000256" key="5">
    <source>
        <dbReference type="ARBA" id="ARBA00022729"/>
    </source>
</evidence>
<name>A0A328CWL4_9ASTE</name>
<dbReference type="Pfam" id="PF02469">
    <property type="entry name" value="Fasciclin"/>
    <property type="match status" value="2"/>
</dbReference>
<feature type="compositionally biased region" description="Basic residues" evidence="12">
    <location>
        <begin position="356"/>
        <end position="365"/>
    </location>
</feature>
<evidence type="ECO:0000256" key="1">
    <source>
        <dbReference type="ARBA" id="ARBA00004609"/>
    </source>
</evidence>
<dbReference type="PANTHER" id="PTHR32382">
    <property type="entry name" value="FASCICLIN-LIKE ARABINOGALACTAN PROTEIN"/>
    <property type="match status" value="1"/>
</dbReference>
<evidence type="ECO:0000256" key="3">
    <source>
        <dbReference type="ARBA" id="ARBA00022475"/>
    </source>
</evidence>
<evidence type="ECO:0000256" key="2">
    <source>
        <dbReference type="ARBA" id="ARBA00007843"/>
    </source>
</evidence>
<evidence type="ECO:0000256" key="8">
    <source>
        <dbReference type="ARBA" id="ARBA00023136"/>
    </source>
</evidence>
<evidence type="ECO:0000256" key="10">
    <source>
        <dbReference type="ARBA" id="ARBA00023288"/>
    </source>
</evidence>